<dbReference type="EMBL" id="QXGI01000005">
    <property type="protein sequence ID" value="RSX47140.1"/>
    <property type="molecule type" value="Genomic_DNA"/>
</dbReference>
<feature type="region of interest" description="Disordered" evidence="1">
    <location>
        <begin position="111"/>
        <end position="132"/>
    </location>
</feature>
<feature type="compositionally biased region" description="Basic residues" evidence="1">
    <location>
        <begin position="111"/>
        <end position="127"/>
    </location>
</feature>
<name>A0A430F6X0_9BIFI</name>
<feature type="compositionally biased region" description="Basic residues" evidence="1">
    <location>
        <begin position="8"/>
        <end position="19"/>
    </location>
</feature>
<protein>
    <submittedName>
        <fullName evidence="2">Uncharacterized protein</fullName>
    </submittedName>
</protein>
<sequence>MSALYATSRRHALRTHTRSATHNSAASPYAAHTYAQRDAQSPANIAHCAHVRTTGHETLRQRRAPRMHTRHKTHSPAPASHTAHMCAQRDTRPCASVARRACIRATRRTALHQRRTPRTSARRRPHNRTPSPYAAHAYAQRDARSHANVAHRTHVRTTGHEIPRQRRAPRMHTHCAAHPAVKTRLRPGCRTLLESPVSRSRAARI</sequence>
<gene>
    <name evidence="2" type="ORF">D2E22_1324</name>
</gene>
<evidence type="ECO:0000256" key="1">
    <source>
        <dbReference type="SAM" id="MobiDB-lite"/>
    </source>
</evidence>
<accession>A0A430F6X0</accession>
<evidence type="ECO:0000313" key="2">
    <source>
        <dbReference type="EMBL" id="RSX47140.1"/>
    </source>
</evidence>
<keyword evidence="3" id="KW-1185">Reference proteome</keyword>
<organism evidence="2 3">
    <name type="scientific">Bifidobacterium castoris</name>
    <dbReference type="NCBI Taxonomy" id="2306972"/>
    <lineage>
        <taxon>Bacteria</taxon>
        <taxon>Bacillati</taxon>
        <taxon>Actinomycetota</taxon>
        <taxon>Actinomycetes</taxon>
        <taxon>Bifidobacteriales</taxon>
        <taxon>Bifidobacteriaceae</taxon>
        <taxon>Bifidobacterium</taxon>
    </lineage>
</organism>
<dbReference type="Proteomes" id="UP000288052">
    <property type="component" value="Unassembled WGS sequence"/>
</dbReference>
<dbReference type="AlphaFoldDB" id="A0A430F6X0"/>
<evidence type="ECO:0000313" key="3">
    <source>
        <dbReference type="Proteomes" id="UP000288052"/>
    </source>
</evidence>
<feature type="region of interest" description="Disordered" evidence="1">
    <location>
        <begin position="55"/>
        <end position="87"/>
    </location>
</feature>
<feature type="region of interest" description="Disordered" evidence="1">
    <location>
        <begin position="1"/>
        <end position="25"/>
    </location>
</feature>
<comment type="caution">
    <text evidence="2">The sequence shown here is derived from an EMBL/GenBank/DDBJ whole genome shotgun (WGS) entry which is preliminary data.</text>
</comment>
<reference evidence="2 3" key="1">
    <citation type="submission" date="2018-09" db="EMBL/GenBank/DDBJ databases">
        <title>Characterization of the phylogenetic diversity of five novel species belonging to the genus Bifidobacterium.</title>
        <authorList>
            <person name="Lugli G.A."/>
            <person name="Duranti S."/>
            <person name="Milani C."/>
        </authorList>
    </citation>
    <scope>NUCLEOTIDE SEQUENCE [LARGE SCALE GENOMIC DNA]</scope>
    <source>
        <strain evidence="2 3">2020B</strain>
    </source>
</reference>
<proteinExistence type="predicted"/>
<feature type="region of interest" description="Disordered" evidence="1">
    <location>
        <begin position="153"/>
        <end position="172"/>
    </location>
</feature>
<feature type="compositionally biased region" description="Basic residues" evidence="1">
    <location>
        <begin position="61"/>
        <end position="74"/>
    </location>
</feature>